<dbReference type="Pfam" id="PF02120">
    <property type="entry name" value="Flg_hook"/>
    <property type="match status" value="1"/>
</dbReference>
<comment type="caution">
    <text evidence="3">The sequence shown here is derived from an EMBL/GenBank/DDBJ whole genome shotgun (WGS) entry which is preliminary data.</text>
</comment>
<name>A0A645FGA9_9ZZZZ</name>
<dbReference type="InterPro" id="IPR021136">
    <property type="entry name" value="Flagellar_hook_control-like_C"/>
</dbReference>
<feature type="region of interest" description="Disordered" evidence="1">
    <location>
        <begin position="1"/>
        <end position="21"/>
    </location>
</feature>
<dbReference type="CDD" id="cd17470">
    <property type="entry name" value="T3SS_Flik_C"/>
    <property type="match status" value="1"/>
</dbReference>
<dbReference type="AlphaFoldDB" id="A0A645FGA9"/>
<protein>
    <recommendedName>
        <fullName evidence="2">Flagellar hook-length control protein-like C-terminal domain-containing protein</fullName>
    </recommendedName>
</protein>
<feature type="compositionally biased region" description="Polar residues" evidence="1">
    <location>
        <begin position="100"/>
        <end position="119"/>
    </location>
</feature>
<dbReference type="EMBL" id="VSSQ01059031">
    <property type="protein sequence ID" value="MPN12646.1"/>
    <property type="molecule type" value="Genomic_DNA"/>
</dbReference>
<dbReference type="InterPro" id="IPR038610">
    <property type="entry name" value="FliK-like_C_sf"/>
</dbReference>
<evidence type="ECO:0000259" key="2">
    <source>
        <dbReference type="Pfam" id="PF02120"/>
    </source>
</evidence>
<feature type="region of interest" description="Disordered" evidence="1">
    <location>
        <begin position="96"/>
        <end position="165"/>
    </location>
</feature>
<organism evidence="3">
    <name type="scientific">bioreactor metagenome</name>
    <dbReference type="NCBI Taxonomy" id="1076179"/>
    <lineage>
        <taxon>unclassified sequences</taxon>
        <taxon>metagenomes</taxon>
        <taxon>ecological metagenomes</taxon>
    </lineage>
</organism>
<dbReference type="Gene3D" id="3.30.750.140">
    <property type="match status" value="1"/>
</dbReference>
<accession>A0A645FGA9</accession>
<feature type="domain" description="Flagellar hook-length control protein-like C-terminal" evidence="2">
    <location>
        <begin position="29"/>
        <end position="108"/>
    </location>
</feature>
<reference evidence="3" key="1">
    <citation type="submission" date="2019-08" db="EMBL/GenBank/DDBJ databases">
        <authorList>
            <person name="Kucharzyk K."/>
            <person name="Murdoch R.W."/>
            <person name="Higgins S."/>
            <person name="Loffler F."/>
        </authorList>
    </citation>
    <scope>NUCLEOTIDE SEQUENCE</scope>
</reference>
<gene>
    <name evidence="3" type="ORF">SDC9_159965</name>
</gene>
<sequence length="165" mass="18629">MRNTGNPESISEKPGNTSESPVIQIADSVKDNITAGRDNFTLRLKPEGLGNVTVTMSFKKEKIEMRIKSDTAMTKELIATQLGELKNELESSGYKIDTLNVESQPHQQTLSDPNTGSYSHQRRDTEYRGSENENGKRKNLYESDETSNRIPPQLIHKNRTISYKI</sequence>
<proteinExistence type="predicted"/>
<evidence type="ECO:0000256" key="1">
    <source>
        <dbReference type="SAM" id="MobiDB-lite"/>
    </source>
</evidence>
<evidence type="ECO:0000313" key="3">
    <source>
        <dbReference type="EMBL" id="MPN12646.1"/>
    </source>
</evidence>
<feature type="compositionally biased region" description="Basic and acidic residues" evidence="1">
    <location>
        <begin position="121"/>
        <end position="141"/>
    </location>
</feature>